<dbReference type="InterPro" id="IPR050194">
    <property type="entry name" value="Glycosyltransferase_grp1"/>
</dbReference>
<dbReference type="RefSeq" id="WP_187579934.1">
    <property type="nucleotide sequence ID" value="NZ_CP060713.1"/>
</dbReference>
<evidence type="ECO:0000313" key="6">
    <source>
        <dbReference type="Proteomes" id="UP000515947"/>
    </source>
</evidence>
<dbReference type="CDD" id="cd03814">
    <property type="entry name" value="GT4-like"/>
    <property type="match status" value="1"/>
</dbReference>
<keyword evidence="2 5" id="KW-0808">Transferase</keyword>
<evidence type="ECO:0000259" key="4">
    <source>
        <dbReference type="Pfam" id="PF13439"/>
    </source>
</evidence>
<feature type="domain" description="Glycosyl transferase family 1" evidence="3">
    <location>
        <begin position="200"/>
        <end position="340"/>
    </location>
</feature>
<accession>A0A7G9RER8</accession>
<dbReference type="PANTHER" id="PTHR45947:SF3">
    <property type="entry name" value="SULFOQUINOVOSYL TRANSFERASE SQD2"/>
    <property type="match status" value="1"/>
</dbReference>
<name>A0A7G9RER8_9ACTN</name>
<dbReference type="PANTHER" id="PTHR45947">
    <property type="entry name" value="SULFOQUINOVOSYL TRANSFERASE SQD2"/>
    <property type="match status" value="1"/>
</dbReference>
<evidence type="ECO:0000256" key="2">
    <source>
        <dbReference type="ARBA" id="ARBA00022679"/>
    </source>
</evidence>
<sequence length="377" mass="41172">MRVAIVTESFLPQVNGVANTVRHIVDRLVTRGHEPLVIAPAPGPGHYGDVEVLRVRSFDLPRYRSFPVALPDLSVERRLAAFRPDLVHLASPIVLGAAGLRAARRLDLPTVAVYQTDVAGFARHYGLRVDPLLARWVAHLHRRATRTLVPSHASREHLEGWDVPNLHLWRRGISLDLFGPRQRDPLLVRSWTGGDPSLTVVGYVGRLAAEKQVRRLREVAAVPGIQLVVVGDGPERPWLERHLPGARFTGLLRGAELARAFASLDVFVHTGASETFCQTVQEAQASGVAVLAPAAGGPLDLVEHRRTGMLYPPEDASLLRSHVGTLAASPDLRHQLAERALRQVSQRSWPQVVDELLDVHYAAVLAPAGHAGHPTAA</sequence>
<protein>
    <submittedName>
        <fullName evidence="5">Glycosyltransferase family 1 protein</fullName>
    </submittedName>
</protein>
<dbReference type="EMBL" id="CP060713">
    <property type="protein sequence ID" value="QNN54093.1"/>
    <property type="molecule type" value="Genomic_DNA"/>
</dbReference>
<dbReference type="Pfam" id="PF00534">
    <property type="entry name" value="Glycos_transf_1"/>
    <property type="match status" value="1"/>
</dbReference>
<proteinExistence type="predicted"/>
<reference evidence="5 6" key="1">
    <citation type="submission" date="2020-08" db="EMBL/GenBank/DDBJ databases">
        <title>Genome sequence of Nocardioides mesophilus KACC 16243T.</title>
        <authorList>
            <person name="Hyun D.-W."/>
            <person name="Bae J.-W."/>
        </authorList>
    </citation>
    <scope>NUCLEOTIDE SEQUENCE [LARGE SCALE GENOMIC DNA]</scope>
    <source>
        <strain evidence="5 6">KACC 16243</strain>
    </source>
</reference>
<evidence type="ECO:0000259" key="3">
    <source>
        <dbReference type="Pfam" id="PF00534"/>
    </source>
</evidence>
<dbReference type="GO" id="GO:0016758">
    <property type="term" value="F:hexosyltransferase activity"/>
    <property type="evidence" value="ECO:0007669"/>
    <property type="project" value="TreeGrafter"/>
</dbReference>
<dbReference type="KEGG" id="nmes:H9L09_06875"/>
<dbReference type="AlphaFoldDB" id="A0A7G9RER8"/>
<dbReference type="Pfam" id="PF13439">
    <property type="entry name" value="Glyco_transf_4"/>
    <property type="match status" value="1"/>
</dbReference>
<keyword evidence="1" id="KW-0328">Glycosyltransferase</keyword>
<dbReference type="Gene3D" id="3.40.50.2000">
    <property type="entry name" value="Glycogen Phosphorylase B"/>
    <property type="match status" value="2"/>
</dbReference>
<evidence type="ECO:0000256" key="1">
    <source>
        <dbReference type="ARBA" id="ARBA00022676"/>
    </source>
</evidence>
<dbReference type="InterPro" id="IPR001296">
    <property type="entry name" value="Glyco_trans_1"/>
</dbReference>
<keyword evidence="6" id="KW-1185">Reference proteome</keyword>
<dbReference type="Proteomes" id="UP000515947">
    <property type="component" value="Chromosome"/>
</dbReference>
<feature type="domain" description="Glycosyltransferase subfamily 4-like N-terminal" evidence="4">
    <location>
        <begin position="14"/>
        <end position="176"/>
    </location>
</feature>
<evidence type="ECO:0000313" key="5">
    <source>
        <dbReference type="EMBL" id="QNN54093.1"/>
    </source>
</evidence>
<organism evidence="5 6">
    <name type="scientific">Nocardioides mesophilus</name>
    <dbReference type="NCBI Taxonomy" id="433659"/>
    <lineage>
        <taxon>Bacteria</taxon>
        <taxon>Bacillati</taxon>
        <taxon>Actinomycetota</taxon>
        <taxon>Actinomycetes</taxon>
        <taxon>Propionibacteriales</taxon>
        <taxon>Nocardioidaceae</taxon>
        <taxon>Nocardioides</taxon>
    </lineage>
</organism>
<dbReference type="SUPFAM" id="SSF53756">
    <property type="entry name" value="UDP-Glycosyltransferase/glycogen phosphorylase"/>
    <property type="match status" value="1"/>
</dbReference>
<dbReference type="InterPro" id="IPR028098">
    <property type="entry name" value="Glyco_trans_4-like_N"/>
</dbReference>
<dbReference type="GO" id="GO:1901137">
    <property type="term" value="P:carbohydrate derivative biosynthetic process"/>
    <property type="evidence" value="ECO:0007669"/>
    <property type="project" value="UniProtKB-ARBA"/>
</dbReference>
<gene>
    <name evidence="5" type="ORF">H9L09_06875</name>
</gene>